<dbReference type="Pfam" id="PF09995">
    <property type="entry name" value="MPAB_Lcp_cat"/>
    <property type="match status" value="2"/>
</dbReference>
<gene>
    <name evidence="2" type="ORF">F3087_18620</name>
</gene>
<dbReference type="PANTHER" id="PTHR36151">
    <property type="entry name" value="BLR2777 PROTEIN"/>
    <property type="match status" value="1"/>
</dbReference>
<proteinExistence type="predicted"/>
<comment type="caution">
    <text evidence="2">The sequence shown here is derived from an EMBL/GenBank/DDBJ whole genome shotgun (WGS) entry which is preliminary data.</text>
</comment>
<feature type="domain" description="ER-bound oxygenase mpaB/mpaB'/Rubber oxygenase catalytic" evidence="1">
    <location>
        <begin position="1"/>
        <end position="42"/>
    </location>
</feature>
<dbReference type="GO" id="GO:0016491">
    <property type="term" value="F:oxidoreductase activity"/>
    <property type="evidence" value="ECO:0007669"/>
    <property type="project" value="InterPro"/>
</dbReference>
<evidence type="ECO:0000259" key="1">
    <source>
        <dbReference type="Pfam" id="PF09995"/>
    </source>
</evidence>
<evidence type="ECO:0000313" key="2">
    <source>
        <dbReference type="EMBL" id="KAA8887669.1"/>
    </source>
</evidence>
<dbReference type="EMBL" id="VXLC01000006">
    <property type="protein sequence ID" value="KAA8887669.1"/>
    <property type="molecule type" value="Genomic_DNA"/>
</dbReference>
<reference evidence="2 3" key="1">
    <citation type="submission" date="2019-09" db="EMBL/GenBank/DDBJ databases">
        <authorList>
            <person name="Wang X."/>
        </authorList>
    </citation>
    <scope>NUCLEOTIDE SEQUENCE [LARGE SCALE GENOMIC DNA]</scope>
    <source>
        <strain evidence="2 3">CICC 11023</strain>
    </source>
</reference>
<protein>
    <submittedName>
        <fullName evidence="2">DUF2236 domain-containing protein</fullName>
    </submittedName>
</protein>
<dbReference type="AlphaFoldDB" id="A0A5N0EGF8"/>
<dbReference type="PANTHER" id="PTHR36151:SF3">
    <property type="entry name" value="ER-BOUND OXYGENASE MPAB_MPAB'_RUBBER OXYGENASE CATALYTIC DOMAIN-CONTAINING PROTEIN"/>
    <property type="match status" value="1"/>
</dbReference>
<evidence type="ECO:0000313" key="3">
    <source>
        <dbReference type="Proteomes" id="UP000323876"/>
    </source>
</evidence>
<dbReference type="RefSeq" id="WP_150403239.1">
    <property type="nucleotide sequence ID" value="NZ_VXLC01000006.1"/>
</dbReference>
<dbReference type="Proteomes" id="UP000323876">
    <property type="component" value="Unassembled WGS sequence"/>
</dbReference>
<keyword evidence="3" id="KW-1185">Reference proteome</keyword>
<accession>A0A5N0EGF8</accession>
<feature type="domain" description="ER-bound oxygenase mpaB/mpaB'/Rubber oxygenase catalytic" evidence="1">
    <location>
        <begin position="43"/>
        <end position="138"/>
    </location>
</feature>
<sequence>MHSKITGTEPISGLRYDANDPGAQLWIHLTAWHSVLYTYEKFGVDEVPRSRAEMRAYYERMRPILAATEATQQHVDLLLNSASTLLPDSVLLRPVAKLTQTLFRKATIATLPRWMRKMGGVQQSRVTDAAVTVALRVMFRSIAQSVAAQRFIVRLTSPLTAPVLDPILCAVPPKNPVVWTPEEARAHYGTVRPAEQYAQILAARTAKPLPEHAAADGSEPLLAFG</sequence>
<organism evidence="2 3">
    <name type="scientific">Nocardia colli</name>
    <dbReference type="NCBI Taxonomy" id="2545717"/>
    <lineage>
        <taxon>Bacteria</taxon>
        <taxon>Bacillati</taxon>
        <taxon>Actinomycetota</taxon>
        <taxon>Actinomycetes</taxon>
        <taxon>Mycobacteriales</taxon>
        <taxon>Nocardiaceae</taxon>
        <taxon>Nocardia</taxon>
    </lineage>
</organism>
<dbReference type="OrthoDB" id="108890at2"/>
<dbReference type="InterPro" id="IPR018713">
    <property type="entry name" value="MPAB/Lcp_cat_dom"/>
</dbReference>
<name>A0A5N0EGF8_9NOCA</name>